<comment type="caution">
    <text evidence="3">The sequence shown here is derived from an EMBL/GenBank/DDBJ whole genome shotgun (WGS) entry which is preliminary data.</text>
</comment>
<proteinExistence type="predicted"/>
<evidence type="ECO:0000259" key="2">
    <source>
        <dbReference type="Pfam" id="PF01557"/>
    </source>
</evidence>
<keyword evidence="3" id="KW-0378">Hydrolase</keyword>
<dbReference type="AlphaFoldDB" id="A0A9R1CU38"/>
<evidence type="ECO:0000313" key="4">
    <source>
        <dbReference type="Proteomes" id="UP001139494"/>
    </source>
</evidence>
<dbReference type="GO" id="GO:0046872">
    <property type="term" value="F:metal ion binding"/>
    <property type="evidence" value="ECO:0007669"/>
    <property type="project" value="UniProtKB-KW"/>
</dbReference>
<evidence type="ECO:0000313" key="3">
    <source>
        <dbReference type="EMBL" id="MCQ4333828.1"/>
    </source>
</evidence>
<dbReference type="EMBL" id="JAHLKM010000013">
    <property type="protein sequence ID" value="MCQ4333828.1"/>
    <property type="molecule type" value="Genomic_DNA"/>
</dbReference>
<keyword evidence="1" id="KW-0479">Metal-binding</keyword>
<sequence length="217" mass="23917">MELPKEDIGKFVALGGTFRSHLDEKDRTYRWPDLWIVPSEGVINEQETIKIPERVEKVKPGSEITAVIGEEIYEADETEAWDAIKGFTISNDVTASGDWPGWSDPDHGMITGVGYKLLPTFSPIFSEYVEKSEEADYNNLSVEVRVDGDITVSGSTAQMAFSIPEMVSFASNICELHENDVIALGDPGNPTNFLDNADSVTCKIEGIGELTNPIERV</sequence>
<name>A0A9R1CU38_9EURY</name>
<reference evidence="3" key="1">
    <citation type="journal article" date="2023" name="Front. Microbiol.">
        <title>Genomic-based phylogenetic and metabolic analyses of the genus Natronomonas, and description of Natronomonas aquatica sp. nov.</title>
        <authorList>
            <person name="Garcia-Roldan A."/>
            <person name="Duran-Viseras A."/>
            <person name="de la Haba R.R."/>
            <person name="Corral P."/>
            <person name="Sanchez-Porro C."/>
            <person name="Ventosa A."/>
        </authorList>
    </citation>
    <scope>NUCLEOTIDE SEQUENCE</scope>
    <source>
        <strain evidence="3">F2-12</strain>
    </source>
</reference>
<dbReference type="PANTHER" id="PTHR11820">
    <property type="entry name" value="ACYLPYRUVASE"/>
    <property type="match status" value="1"/>
</dbReference>
<keyword evidence="4" id="KW-1185">Reference proteome</keyword>
<dbReference type="InterPro" id="IPR011234">
    <property type="entry name" value="Fumarylacetoacetase-like_C"/>
</dbReference>
<dbReference type="SUPFAM" id="SSF56529">
    <property type="entry name" value="FAH"/>
    <property type="match status" value="1"/>
</dbReference>
<feature type="domain" description="Fumarylacetoacetase-like C-terminal" evidence="2">
    <location>
        <begin position="11"/>
        <end position="214"/>
    </location>
</feature>
<dbReference type="Pfam" id="PF01557">
    <property type="entry name" value="FAA_hydrolase"/>
    <property type="match status" value="1"/>
</dbReference>
<dbReference type="InterPro" id="IPR036663">
    <property type="entry name" value="Fumarylacetoacetase_C_sf"/>
</dbReference>
<dbReference type="PANTHER" id="PTHR11820:SF7">
    <property type="entry name" value="ACYLPYRUVASE FAHD1, MITOCHONDRIAL"/>
    <property type="match status" value="1"/>
</dbReference>
<gene>
    <name evidence="3" type="ORF">KM295_10110</name>
</gene>
<dbReference type="Gene3D" id="3.90.850.10">
    <property type="entry name" value="Fumarylacetoacetase-like, C-terminal domain"/>
    <property type="match status" value="1"/>
</dbReference>
<protein>
    <submittedName>
        <fullName evidence="3">Fumarylacetoacetate hydrolase family protein</fullName>
    </submittedName>
</protein>
<organism evidence="3 4">
    <name type="scientific">Natronomonas aquatica</name>
    <dbReference type="NCBI Taxonomy" id="2841590"/>
    <lineage>
        <taxon>Archaea</taxon>
        <taxon>Methanobacteriati</taxon>
        <taxon>Methanobacteriota</taxon>
        <taxon>Stenosarchaea group</taxon>
        <taxon>Halobacteria</taxon>
        <taxon>Halobacteriales</taxon>
        <taxon>Natronomonadaceae</taxon>
        <taxon>Natronomonas</taxon>
    </lineage>
</organism>
<dbReference type="Proteomes" id="UP001139494">
    <property type="component" value="Unassembled WGS sequence"/>
</dbReference>
<accession>A0A9R1CU38</accession>
<dbReference type="RefSeq" id="WP_256029853.1">
    <property type="nucleotide sequence ID" value="NZ_JAHLKM010000013.1"/>
</dbReference>
<evidence type="ECO:0000256" key="1">
    <source>
        <dbReference type="ARBA" id="ARBA00022723"/>
    </source>
</evidence>
<dbReference type="GO" id="GO:0018773">
    <property type="term" value="F:acetylpyruvate hydrolase activity"/>
    <property type="evidence" value="ECO:0007669"/>
    <property type="project" value="TreeGrafter"/>
</dbReference>